<name>A0A1S7LL04_MAGMO</name>
<proteinExistence type="predicted"/>
<evidence type="ECO:0000256" key="1">
    <source>
        <dbReference type="SAM" id="SignalP"/>
    </source>
</evidence>
<dbReference type="EMBL" id="LO017727">
    <property type="protein sequence ID" value="CRH07585.1"/>
    <property type="molecule type" value="Genomic_DNA"/>
</dbReference>
<keyword evidence="1" id="KW-0732">Signal</keyword>
<sequence length="294" mass="32354">MKRFVGWSMAAAMMLLGSMQSAEAVYRKGCEFPLKDVQVCWEAASSMDGGMTPFPELHLLPITQAQMGQSGILVDYTRSIYRQLMTAGLGERFVQQWEPAFHLEEAVQLVQENDWPVTLWISPRVLRNSSAANPGLVDLDAYLLGEGGVVMRRMRVRVDAKPHVRKYDSEMATAMSTAVSTTGLFTKNPVLALTGVATGAALAKEEAPEAGYSLELMTELAARQVIFISQNAVGDLQEPPKPEEPNVFRTLLAHKQPPPDIATAADPMPSRPTLMESVSDWWGRNIMPAVQPRP</sequence>
<evidence type="ECO:0008006" key="3">
    <source>
        <dbReference type="Google" id="ProtNLM"/>
    </source>
</evidence>
<gene>
    <name evidence="2" type="ORF">MAGMO_3449</name>
</gene>
<feature type="signal peptide" evidence="1">
    <location>
        <begin position="1"/>
        <end position="24"/>
    </location>
</feature>
<dbReference type="AlphaFoldDB" id="A0A1S7LL04"/>
<feature type="chain" id="PRO_5012865339" description="Lipoprotein" evidence="1">
    <location>
        <begin position="25"/>
        <end position="294"/>
    </location>
</feature>
<reference evidence="2" key="1">
    <citation type="submission" date="2015-04" db="EMBL/GenBank/DDBJ databases">
        <authorList>
            <person name="Syromyatnikov M.Y."/>
            <person name="Popov V.N."/>
        </authorList>
    </citation>
    <scope>NUCLEOTIDE SEQUENCE</scope>
    <source>
        <strain evidence="2">MO-1</strain>
    </source>
</reference>
<accession>A0A1S7LL04</accession>
<organism evidence="2">
    <name type="scientific">Magnetococcus massalia (strain MO-1)</name>
    <dbReference type="NCBI Taxonomy" id="451514"/>
    <lineage>
        <taxon>Bacteria</taxon>
        <taxon>Pseudomonadati</taxon>
        <taxon>Pseudomonadota</taxon>
        <taxon>Magnetococcia</taxon>
        <taxon>Magnetococcales</taxon>
        <taxon>Magnetococcaceae</taxon>
        <taxon>Magnetococcus</taxon>
    </lineage>
</organism>
<evidence type="ECO:0000313" key="2">
    <source>
        <dbReference type="EMBL" id="CRH07585.1"/>
    </source>
</evidence>
<protein>
    <recommendedName>
        <fullName evidence="3">Lipoprotein</fullName>
    </recommendedName>
</protein>